<evidence type="ECO:0000256" key="3">
    <source>
        <dbReference type="ARBA" id="ARBA00022777"/>
    </source>
</evidence>
<keyword evidence="1 6" id="KW-0808">Transferase</keyword>
<dbReference type="GO" id="GO:0005615">
    <property type="term" value="C:extracellular space"/>
    <property type="evidence" value="ECO:0007669"/>
    <property type="project" value="TreeGrafter"/>
</dbReference>
<protein>
    <recommendedName>
        <fullName evidence="6">Protein-arginine kinase</fullName>
        <ecNumber evidence="6">2.7.14.1</ecNumber>
    </recommendedName>
</protein>
<keyword evidence="3 6" id="KW-0418">Kinase</keyword>
<evidence type="ECO:0000259" key="8">
    <source>
        <dbReference type="PROSITE" id="PS51510"/>
    </source>
</evidence>
<comment type="catalytic activity">
    <reaction evidence="5 6">
        <text>L-arginyl-[protein] + ATP = N(omega)-phospho-L-arginyl-[protein] + ADP + H(+)</text>
        <dbReference type="Rhea" id="RHEA:43384"/>
        <dbReference type="Rhea" id="RHEA-COMP:10532"/>
        <dbReference type="Rhea" id="RHEA-COMP:10533"/>
        <dbReference type="ChEBI" id="CHEBI:15378"/>
        <dbReference type="ChEBI" id="CHEBI:29965"/>
        <dbReference type="ChEBI" id="CHEBI:30616"/>
        <dbReference type="ChEBI" id="CHEBI:83226"/>
        <dbReference type="ChEBI" id="CHEBI:456216"/>
        <dbReference type="EC" id="2.7.14.1"/>
    </reaction>
</comment>
<dbReference type="PROSITE" id="PS51510">
    <property type="entry name" value="PHOSPHAGEN_KINASE_C"/>
    <property type="match status" value="1"/>
</dbReference>
<comment type="function">
    <text evidence="6">Catalyzes the specific phosphorylation of arginine residues in proteins.</text>
</comment>
<comment type="caution">
    <text evidence="9">The sequence shown here is derived from an EMBL/GenBank/DDBJ whole genome shotgun (WGS) entry which is preliminary data.</text>
</comment>
<dbReference type="EC" id="2.7.14.1" evidence="6"/>
<dbReference type="SUPFAM" id="SSF55931">
    <property type="entry name" value="Glutamine synthetase/guanido kinase"/>
    <property type="match status" value="1"/>
</dbReference>
<comment type="caution">
    <text evidence="6">Lacks conserved residue(s) required for the propagation of feature annotation.</text>
</comment>
<name>A0AAX2DRT0_LISIV</name>
<evidence type="ECO:0000256" key="1">
    <source>
        <dbReference type="ARBA" id="ARBA00022679"/>
    </source>
</evidence>
<reference evidence="9 10" key="1">
    <citation type="submission" date="2016-10" db="EMBL/GenBank/DDBJ databases">
        <authorList>
            <person name="Varghese N."/>
            <person name="Submissions S."/>
        </authorList>
    </citation>
    <scope>NUCLEOTIDE SEQUENCE [LARGE SCALE GENOMIC DNA]</scope>
    <source>
        <strain evidence="9 10">ATCC 49954</strain>
    </source>
</reference>
<dbReference type="GO" id="GO:0005524">
    <property type="term" value="F:ATP binding"/>
    <property type="evidence" value="ECO:0007669"/>
    <property type="project" value="UniProtKB-UniRule"/>
</dbReference>
<feature type="binding site" evidence="6 7">
    <location>
        <position position="79"/>
    </location>
    <ligand>
        <name>ATP</name>
        <dbReference type="ChEBI" id="CHEBI:30616"/>
    </ligand>
</feature>
<evidence type="ECO:0000256" key="7">
    <source>
        <dbReference type="PROSITE-ProRule" id="PRU00843"/>
    </source>
</evidence>
<dbReference type="HAMAP" id="MF_00602">
    <property type="entry name" value="Prot_Arg_kinase"/>
    <property type="match status" value="1"/>
</dbReference>
<dbReference type="Gene3D" id="3.30.590.10">
    <property type="entry name" value="Glutamine synthetase/guanido kinase, catalytic domain"/>
    <property type="match status" value="1"/>
</dbReference>
<dbReference type="Pfam" id="PF00217">
    <property type="entry name" value="ATP-gua_Ptrans"/>
    <property type="match status" value="1"/>
</dbReference>
<dbReference type="PANTHER" id="PTHR11547:SF38">
    <property type="entry name" value="ARGININE KINASE 1-RELATED"/>
    <property type="match status" value="1"/>
</dbReference>
<dbReference type="Proteomes" id="UP000183610">
    <property type="component" value="Unassembled WGS sequence"/>
</dbReference>
<dbReference type="AlphaFoldDB" id="A0AAX2DRT0"/>
<evidence type="ECO:0000256" key="5">
    <source>
        <dbReference type="ARBA" id="ARBA00051816"/>
    </source>
</evidence>
<dbReference type="InterPro" id="IPR023660">
    <property type="entry name" value="Arg_Kinase"/>
</dbReference>
<gene>
    <name evidence="6" type="primary">mcsB</name>
    <name evidence="9" type="ORF">SAMN05421782_108142</name>
</gene>
<feature type="binding site" evidence="6 7">
    <location>
        <begin position="164"/>
        <end position="168"/>
    </location>
    <ligand>
        <name>ATP</name>
        <dbReference type="ChEBI" id="CHEBI:30616"/>
    </ligand>
</feature>
<evidence type="ECO:0000313" key="9">
    <source>
        <dbReference type="EMBL" id="SDW95196.1"/>
    </source>
</evidence>
<evidence type="ECO:0000313" key="10">
    <source>
        <dbReference type="Proteomes" id="UP000183610"/>
    </source>
</evidence>
<dbReference type="RefSeq" id="WP_003718318.1">
    <property type="nucleotide sequence ID" value="NZ_FNMX01000008.1"/>
</dbReference>
<sequence>MNVFEPRLSSWLENDGDDDDVVLSSRIRLARNLKNELFPIYEQKEGTIDTISAVFDNNFTLFKMNEISKLEKALLVEKHLISPYLMSKSQHGAVLLNEEENVSIMLNEEDHLRIQCMTPGLRLFDALEAALQIDSYVEDKVVYAFDKQFGYLTSCVTNIGTGMRASVMVHLPGLIATKRIKNVVEAVRSLGFVVRGIYGEGSMPASNIFQVSNQITLGKTETEIVEDLTQVMEQIIMQERVARTTLKQKFHIALEDRVFRSYGLLRNCRIISIQEAADAISDIRLGVELGFFEHISRQKMNELVLFSQPAFLRKEAGRDMDALEEKVIRAKVIRGILGDNGIG</sequence>
<proteinExistence type="inferred from homology"/>
<dbReference type="NCBIfam" id="NF002192">
    <property type="entry name" value="PRK01059.1-2"/>
    <property type="match status" value="1"/>
</dbReference>
<dbReference type="InterPro" id="IPR000749">
    <property type="entry name" value="ATP-guanido_PTrfase"/>
</dbReference>
<evidence type="ECO:0000256" key="2">
    <source>
        <dbReference type="ARBA" id="ARBA00022741"/>
    </source>
</evidence>
<dbReference type="GO" id="GO:1990424">
    <property type="term" value="F:protein arginine kinase activity"/>
    <property type="evidence" value="ECO:0007669"/>
    <property type="project" value="UniProtKB-EC"/>
</dbReference>
<dbReference type="InterPro" id="IPR014746">
    <property type="entry name" value="Gln_synth/guanido_kin_cat_dom"/>
</dbReference>
<dbReference type="PANTHER" id="PTHR11547">
    <property type="entry name" value="ARGININE OR CREATINE KINASE"/>
    <property type="match status" value="1"/>
</dbReference>
<feature type="binding site" evidence="6 7">
    <location>
        <begin position="195"/>
        <end position="200"/>
    </location>
    <ligand>
        <name>ATP</name>
        <dbReference type="ChEBI" id="CHEBI:30616"/>
    </ligand>
</feature>
<dbReference type="EMBL" id="FNMX01000008">
    <property type="protein sequence ID" value="SDW95196.1"/>
    <property type="molecule type" value="Genomic_DNA"/>
</dbReference>
<feature type="domain" description="Phosphagen kinase C-terminal" evidence="8">
    <location>
        <begin position="21"/>
        <end position="242"/>
    </location>
</feature>
<dbReference type="FunFam" id="3.30.590.10:FF:000007">
    <property type="entry name" value="Protein-arginine kinase"/>
    <property type="match status" value="1"/>
</dbReference>
<dbReference type="InterPro" id="IPR022414">
    <property type="entry name" value="ATP-guanido_PTrfase_cat"/>
</dbReference>
<evidence type="ECO:0000256" key="4">
    <source>
        <dbReference type="ARBA" id="ARBA00022840"/>
    </source>
</evidence>
<accession>A0AAX2DRT0</accession>
<comment type="similarity">
    <text evidence="6 7">Belongs to the ATP:guanido phosphotransferase family.</text>
</comment>
<keyword evidence="2 6" id="KW-0547">Nucleotide-binding</keyword>
<dbReference type="GO" id="GO:0046314">
    <property type="term" value="P:phosphocreatine biosynthetic process"/>
    <property type="evidence" value="ECO:0007669"/>
    <property type="project" value="InterPro"/>
</dbReference>
<feature type="binding site" evidence="6 7">
    <location>
        <begin position="24"/>
        <end position="28"/>
    </location>
    <ligand>
        <name>ATP</name>
        <dbReference type="ChEBI" id="CHEBI:30616"/>
    </ligand>
</feature>
<evidence type="ECO:0000256" key="6">
    <source>
        <dbReference type="HAMAP-Rule" id="MF_00602"/>
    </source>
</evidence>
<dbReference type="CDD" id="cd07930">
    <property type="entry name" value="bacterial_phosphagen_kinase"/>
    <property type="match status" value="1"/>
</dbReference>
<organism evidence="9 10">
    <name type="scientific">Listeria ivanovii</name>
    <dbReference type="NCBI Taxonomy" id="1638"/>
    <lineage>
        <taxon>Bacteria</taxon>
        <taxon>Bacillati</taxon>
        <taxon>Bacillota</taxon>
        <taxon>Bacilli</taxon>
        <taxon>Bacillales</taxon>
        <taxon>Listeriaceae</taxon>
        <taxon>Listeria</taxon>
    </lineage>
</organism>
<dbReference type="GO" id="GO:0004111">
    <property type="term" value="F:creatine kinase activity"/>
    <property type="evidence" value="ECO:0007669"/>
    <property type="project" value="InterPro"/>
</dbReference>
<feature type="binding site" evidence="6 7">
    <location>
        <position position="113"/>
    </location>
    <ligand>
        <name>ATP</name>
        <dbReference type="ChEBI" id="CHEBI:30616"/>
    </ligand>
</feature>
<keyword evidence="4 6" id="KW-0067">ATP-binding</keyword>
<dbReference type="NCBIfam" id="NF002194">
    <property type="entry name" value="PRK01059.1-4"/>
    <property type="match status" value="1"/>
</dbReference>